<dbReference type="Pfam" id="PF13349">
    <property type="entry name" value="DUF4097"/>
    <property type="match status" value="1"/>
</dbReference>
<protein>
    <recommendedName>
        <fullName evidence="2">DUF4097 domain-containing protein</fullName>
    </recommendedName>
</protein>
<feature type="domain" description="DUF4097" evidence="2">
    <location>
        <begin position="88"/>
        <end position="337"/>
    </location>
</feature>
<dbReference type="InterPro" id="IPR025164">
    <property type="entry name" value="Toastrack_DUF4097"/>
</dbReference>
<organism evidence="3 4">
    <name type="scientific">Collinsella tanakaei</name>
    <dbReference type="NCBI Taxonomy" id="626935"/>
    <lineage>
        <taxon>Bacteria</taxon>
        <taxon>Bacillati</taxon>
        <taxon>Actinomycetota</taxon>
        <taxon>Coriobacteriia</taxon>
        <taxon>Coriobacteriales</taxon>
        <taxon>Coriobacteriaceae</taxon>
        <taxon>Collinsella</taxon>
    </lineage>
</organism>
<name>A0A3E4QWU2_9ACTN</name>
<feature type="region of interest" description="Disordered" evidence="1">
    <location>
        <begin position="1"/>
        <end position="21"/>
    </location>
</feature>
<reference evidence="3 4" key="1">
    <citation type="submission" date="2018-08" db="EMBL/GenBank/DDBJ databases">
        <title>A genome reference for cultivated species of the human gut microbiota.</title>
        <authorList>
            <person name="Zou Y."/>
            <person name="Xue W."/>
            <person name="Luo G."/>
        </authorList>
    </citation>
    <scope>NUCLEOTIDE SEQUENCE [LARGE SCALE GENOMIC DNA]</scope>
    <source>
        <strain evidence="3 4">TF08-14</strain>
    </source>
</reference>
<comment type="caution">
    <text evidence="3">The sequence shown here is derived from an EMBL/GenBank/DDBJ whole genome shotgun (WGS) entry which is preliminary data.</text>
</comment>
<evidence type="ECO:0000259" key="2">
    <source>
        <dbReference type="Pfam" id="PF13349"/>
    </source>
</evidence>
<evidence type="ECO:0000313" key="4">
    <source>
        <dbReference type="Proteomes" id="UP000260943"/>
    </source>
</evidence>
<accession>A0A3E4QWU2</accession>
<sequence length="363" mass="38006">MWIRPQIRPAISRETRPAHPPLRKKVPLMRNVKKTLLIVSVALIAGGAVLAGGSWAAAGFDFAKLSTHVNKLDRQVKTLEAESTAPHKAIHVESEFGNVKLVPADGDAIELVYWTNANRTADVKDENGVLTLSFKETESIGSIEINLMDKGQDDTTVVRVPKSFTGDISVSNDFASTTATDLEGISSCTLVSSSGEVWASDVSAKTLDATSNDGVVMLNNVAADTLRAQSDNGEVGVIGCSSKDASATSGNGKMTVKESTFDQASVRADNGTIALAHLACAKLVVAADNGTITGRELDVADGEYTSNNGMITLGYVGSSSAYVIDASSANGTVTAPASNLGATRIVRALSDNGIITIEFEEDK</sequence>
<dbReference type="EMBL" id="QSRJ01000002">
    <property type="protein sequence ID" value="RGL11650.1"/>
    <property type="molecule type" value="Genomic_DNA"/>
</dbReference>
<proteinExistence type="predicted"/>
<evidence type="ECO:0000256" key="1">
    <source>
        <dbReference type="SAM" id="MobiDB-lite"/>
    </source>
</evidence>
<gene>
    <name evidence="3" type="ORF">DXC81_02370</name>
</gene>
<dbReference type="AlphaFoldDB" id="A0A3E4QWU2"/>
<evidence type="ECO:0000313" key="3">
    <source>
        <dbReference type="EMBL" id="RGL11650.1"/>
    </source>
</evidence>
<dbReference type="Proteomes" id="UP000260943">
    <property type="component" value="Unassembled WGS sequence"/>
</dbReference>